<organism evidence="1">
    <name type="scientific">viral metagenome</name>
    <dbReference type="NCBI Taxonomy" id="1070528"/>
    <lineage>
        <taxon>unclassified sequences</taxon>
        <taxon>metagenomes</taxon>
        <taxon>organismal metagenomes</taxon>
    </lineage>
</organism>
<evidence type="ECO:0000313" key="1">
    <source>
        <dbReference type="EMBL" id="QJA66498.1"/>
    </source>
</evidence>
<gene>
    <name evidence="2" type="ORF">MM415A00199_0022</name>
    <name evidence="1" type="ORF">MM415B00346_0008</name>
</gene>
<evidence type="ECO:0000313" key="2">
    <source>
        <dbReference type="EMBL" id="QJA84365.1"/>
    </source>
</evidence>
<dbReference type="EMBL" id="MT141556">
    <property type="protein sequence ID" value="QJA66498.1"/>
    <property type="molecule type" value="Genomic_DNA"/>
</dbReference>
<sequence length="181" mass="21086">MNKWRKRARRYKESWYYYIELLKKAEGDIRLSEERLLRQGIRELTIDEGIAQLCRRQYAQHTVLSESDAAALNKVDELRRDAVRLATELARVQGVCDATVAQVQKHAATIIDLRERENVALKESEEYQRCLAEVRGSLARIEAQKGKFAGWLAQPEMAELMEFINDYPVWDRCAVEPKEET</sequence>
<accession>A0A6M3JB11</accession>
<protein>
    <submittedName>
        <fullName evidence="1">Uncharacterized protein</fullName>
    </submittedName>
</protein>
<proteinExistence type="predicted"/>
<name>A0A6M3JB11_9ZZZZ</name>
<reference evidence="1" key="1">
    <citation type="submission" date="2020-03" db="EMBL/GenBank/DDBJ databases">
        <title>The deep terrestrial virosphere.</title>
        <authorList>
            <person name="Holmfeldt K."/>
            <person name="Nilsson E."/>
            <person name="Simone D."/>
            <person name="Lopez-Fernandez M."/>
            <person name="Wu X."/>
            <person name="de Brujin I."/>
            <person name="Lundin D."/>
            <person name="Andersson A."/>
            <person name="Bertilsson S."/>
            <person name="Dopson M."/>
        </authorList>
    </citation>
    <scope>NUCLEOTIDE SEQUENCE</scope>
    <source>
        <strain evidence="2">MM415A00199</strain>
        <strain evidence="1">MM415B00346</strain>
    </source>
</reference>
<dbReference type="AlphaFoldDB" id="A0A6M3JB11"/>
<dbReference type="EMBL" id="MT142528">
    <property type="protein sequence ID" value="QJA84365.1"/>
    <property type="molecule type" value="Genomic_DNA"/>
</dbReference>